<keyword evidence="3" id="KW-1185">Reference proteome</keyword>
<evidence type="ECO:0000313" key="2">
    <source>
        <dbReference type="EMBL" id="QJD96031.1"/>
    </source>
</evidence>
<dbReference type="RefSeq" id="WP_169607089.1">
    <property type="nucleotide sequence ID" value="NZ_CP051682.1"/>
</dbReference>
<proteinExistence type="predicted"/>
<feature type="region of interest" description="Disordered" evidence="1">
    <location>
        <begin position="1"/>
        <end position="52"/>
    </location>
</feature>
<dbReference type="Proteomes" id="UP000503278">
    <property type="component" value="Chromosome"/>
</dbReference>
<protein>
    <submittedName>
        <fullName evidence="2">Uncharacterized protein</fullName>
    </submittedName>
</protein>
<gene>
    <name evidence="2" type="ORF">HH214_09155</name>
</gene>
<name>A0A7L5DZ03_9SPHI</name>
<reference evidence="2 3" key="1">
    <citation type="submission" date="2020-04" db="EMBL/GenBank/DDBJ databases">
        <title>Genome sequencing of novel species.</title>
        <authorList>
            <person name="Heo J."/>
            <person name="Kim S.-J."/>
            <person name="Kim J.-S."/>
            <person name="Hong S.-B."/>
            <person name="Kwon S.-W."/>
        </authorList>
    </citation>
    <scope>NUCLEOTIDE SEQUENCE [LARGE SCALE GENOMIC DNA]</scope>
    <source>
        <strain evidence="2 3">F39-2</strain>
    </source>
</reference>
<dbReference type="KEGG" id="mrob:HH214_09155"/>
<accession>A0A7L5DZ03</accession>
<sequence>MPHSCAPAGNMGLADAGARKKGSASGSVPLTLGSGAGEGGRQAYAAGGKTGAAGNGVHKALVFTDRKASGIQAACVTCCP</sequence>
<evidence type="ECO:0000313" key="3">
    <source>
        <dbReference type="Proteomes" id="UP000503278"/>
    </source>
</evidence>
<evidence type="ECO:0000256" key="1">
    <source>
        <dbReference type="SAM" id="MobiDB-lite"/>
    </source>
</evidence>
<dbReference type="EMBL" id="CP051682">
    <property type="protein sequence ID" value="QJD96031.1"/>
    <property type="molecule type" value="Genomic_DNA"/>
</dbReference>
<organism evidence="2 3">
    <name type="scientific">Mucilaginibacter robiniae</name>
    <dbReference type="NCBI Taxonomy" id="2728022"/>
    <lineage>
        <taxon>Bacteria</taxon>
        <taxon>Pseudomonadati</taxon>
        <taxon>Bacteroidota</taxon>
        <taxon>Sphingobacteriia</taxon>
        <taxon>Sphingobacteriales</taxon>
        <taxon>Sphingobacteriaceae</taxon>
        <taxon>Mucilaginibacter</taxon>
    </lineage>
</organism>
<dbReference type="AlphaFoldDB" id="A0A7L5DZ03"/>